<protein>
    <submittedName>
        <fullName evidence="1">Uncharacterized protein</fullName>
    </submittedName>
</protein>
<organism evidence="1 2">
    <name type="scientific">Iphiclides podalirius</name>
    <name type="common">scarce swallowtail</name>
    <dbReference type="NCBI Taxonomy" id="110791"/>
    <lineage>
        <taxon>Eukaryota</taxon>
        <taxon>Metazoa</taxon>
        <taxon>Ecdysozoa</taxon>
        <taxon>Arthropoda</taxon>
        <taxon>Hexapoda</taxon>
        <taxon>Insecta</taxon>
        <taxon>Pterygota</taxon>
        <taxon>Neoptera</taxon>
        <taxon>Endopterygota</taxon>
        <taxon>Lepidoptera</taxon>
        <taxon>Glossata</taxon>
        <taxon>Ditrysia</taxon>
        <taxon>Papilionoidea</taxon>
        <taxon>Papilionidae</taxon>
        <taxon>Papilioninae</taxon>
        <taxon>Iphiclides</taxon>
    </lineage>
</organism>
<dbReference type="EMBL" id="OW152830">
    <property type="protein sequence ID" value="CAH2048451.1"/>
    <property type="molecule type" value="Genomic_DNA"/>
</dbReference>
<evidence type="ECO:0000313" key="2">
    <source>
        <dbReference type="Proteomes" id="UP000837857"/>
    </source>
</evidence>
<reference evidence="1" key="1">
    <citation type="submission" date="2022-03" db="EMBL/GenBank/DDBJ databases">
        <authorList>
            <person name="Martin H S."/>
        </authorList>
    </citation>
    <scope>NUCLEOTIDE SEQUENCE</scope>
</reference>
<gene>
    <name evidence="1" type="ORF">IPOD504_LOCUS6077</name>
</gene>
<dbReference type="Proteomes" id="UP000837857">
    <property type="component" value="Chromosome 18"/>
</dbReference>
<accession>A0ABN8I640</accession>
<sequence length="79" mass="9071">MFIAEPAACNASEARVPLARVALDKDMVFARLHSYCRAIRRMFALQKLFEYRDAWIRQRIAQSTAVDIKVGYQCGKSVF</sequence>
<proteinExistence type="predicted"/>
<feature type="non-terminal residue" evidence="1">
    <location>
        <position position="1"/>
    </location>
</feature>
<name>A0ABN8I640_9NEOP</name>
<evidence type="ECO:0000313" key="1">
    <source>
        <dbReference type="EMBL" id="CAH2048451.1"/>
    </source>
</evidence>
<keyword evidence="2" id="KW-1185">Reference proteome</keyword>